<keyword evidence="6" id="KW-1185">Reference proteome</keyword>
<dbReference type="Proteomes" id="UP000070373">
    <property type="component" value="Unassembled WGS sequence"/>
</dbReference>
<keyword evidence="3" id="KW-0418">Kinase</keyword>
<evidence type="ECO:0000256" key="1">
    <source>
        <dbReference type="ARBA" id="ARBA00010688"/>
    </source>
</evidence>
<evidence type="ECO:0000256" key="2">
    <source>
        <dbReference type="ARBA" id="ARBA00022679"/>
    </source>
</evidence>
<proteinExistence type="inferred from homology"/>
<gene>
    <name evidence="5" type="ORF">AKJ64_01245</name>
</gene>
<reference evidence="5 6" key="1">
    <citation type="journal article" date="2016" name="Sci. Rep.">
        <title>Metabolic traits of an uncultured archaeal lineage -MSBL1- from brine pools of the Red Sea.</title>
        <authorList>
            <person name="Mwirichia R."/>
            <person name="Alam I."/>
            <person name="Rashid M."/>
            <person name="Vinu M."/>
            <person name="Ba-Alawi W."/>
            <person name="Anthony Kamau A."/>
            <person name="Kamanda Ngugi D."/>
            <person name="Goker M."/>
            <person name="Klenk H.P."/>
            <person name="Bajic V."/>
            <person name="Stingl U."/>
        </authorList>
    </citation>
    <scope>NUCLEOTIDE SEQUENCE [LARGE SCALE GENOMIC DNA]</scope>
    <source>
        <strain evidence="5">SCGC-AAA259E17</strain>
    </source>
</reference>
<dbReference type="GO" id="GO:0016301">
    <property type="term" value="F:kinase activity"/>
    <property type="evidence" value="ECO:0007669"/>
    <property type="project" value="UniProtKB-KW"/>
</dbReference>
<protein>
    <recommendedName>
        <fullName evidence="4">Carbohydrate kinase PfkB domain-containing protein</fullName>
    </recommendedName>
</protein>
<feature type="domain" description="Carbohydrate kinase PfkB" evidence="4">
    <location>
        <begin position="35"/>
        <end position="259"/>
    </location>
</feature>
<evidence type="ECO:0000313" key="6">
    <source>
        <dbReference type="Proteomes" id="UP000070373"/>
    </source>
</evidence>
<dbReference type="InterPro" id="IPR011611">
    <property type="entry name" value="PfkB_dom"/>
</dbReference>
<comment type="caution">
    <text evidence="5">The sequence shown here is derived from an EMBL/GenBank/DDBJ whole genome shotgun (WGS) entry which is preliminary data.</text>
</comment>
<dbReference type="EMBL" id="LHXN01000013">
    <property type="protein sequence ID" value="KXA93172.1"/>
    <property type="molecule type" value="Genomic_DNA"/>
</dbReference>
<comment type="similarity">
    <text evidence="1">Belongs to the carbohydrate kinase PfkB family.</text>
</comment>
<dbReference type="InterPro" id="IPR029056">
    <property type="entry name" value="Ribokinase-like"/>
</dbReference>
<dbReference type="Pfam" id="PF00294">
    <property type="entry name" value="PfkB"/>
    <property type="match status" value="1"/>
</dbReference>
<dbReference type="PATRIC" id="fig|1698263.3.peg.244"/>
<name>A0A133UG36_9EURY</name>
<evidence type="ECO:0000313" key="5">
    <source>
        <dbReference type="EMBL" id="KXA93172.1"/>
    </source>
</evidence>
<dbReference type="PANTHER" id="PTHR43085:SF57">
    <property type="entry name" value="CARBOHYDRATE KINASE PFKB DOMAIN-CONTAINING PROTEIN"/>
    <property type="match status" value="1"/>
</dbReference>
<evidence type="ECO:0000259" key="4">
    <source>
        <dbReference type="Pfam" id="PF00294"/>
    </source>
</evidence>
<dbReference type="SUPFAM" id="SSF53613">
    <property type="entry name" value="Ribokinase-like"/>
    <property type="match status" value="1"/>
</dbReference>
<dbReference type="Gene3D" id="3.40.1190.20">
    <property type="match status" value="1"/>
</dbReference>
<dbReference type="InterPro" id="IPR050306">
    <property type="entry name" value="PfkB_Carbo_kinase"/>
</dbReference>
<accession>A0A133UG36</accession>
<dbReference type="AlphaFoldDB" id="A0A133UG36"/>
<sequence length="268" mass="30552">MYRNLAFDFRDEKEVYDIADQFMLGPALMICPVTKGVDTSSLKLEEEGETRIGIVSVVEGEWYEYFYGNPFADELLRKEEIDPDFLDNSKLFHFGTISMIEEPFRSATLRAIEIAEEKDLTITMDPNFRPDLWSEEERAKKLVDKIIDKVDILKLNDDEIRFFFNGEMETTAAELAEGMDWVLVTLAEDGCYYTDGDESGYTESYEVEEVDETGGGDAFMSGTIYGYLNDWDIEKTTEFANVAAALTIQDFGVIPSLPTKEEVLEFMG</sequence>
<keyword evidence="2" id="KW-0808">Transferase</keyword>
<organism evidence="5 6">
    <name type="scientific">candidate division MSBL1 archaeon SCGC-AAA259E17</name>
    <dbReference type="NCBI Taxonomy" id="1698263"/>
    <lineage>
        <taxon>Archaea</taxon>
        <taxon>Methanobacteriati</taxon>
        <taxon>Methanobacteriota</taxon>
        <taxon>candidate division MSBL1</taxon>
    </lineage>
</organism>
<dbReference type="PANTHER" id="PTHR43085">
    <property type="entry name" value="HEXOKINASE FAMILY MEMBER"/>
    <property type="match status" value="1"/>
</dbReference>
<evidence type="ECO:0000256" key="3">
    <source>
        <dbReference type="ARBA" id="ARBA00022777"/>
    </source>
</evidence>